<gene>
    <name evidence="5" type="ORF">Tci_527259</name>
</gene>
<evidence type="ECO:0000256" key="1">
    <source>
        <dbReference type="ARBA" id="ARBA00009500"/>
    </source>
</evidence>
<feature type="region of interest" description="Disordered" evidence="3">
    <location>
        <begin position="283"/>
        <end position="303"/>
    </location>
</feature>
<reference evidence="5" key="1">
    <citation type="journal article" date="2019" name="Sci. Rep.">
        <title>Draft genome of Tanacetum cinerariifolium, the natural source of mosquito coil.</title>
        <authorList>
            <person name="Yamashiro T."/>
            <person name="Shiraishi A."/>
            <person name="Satake H."/>
            <person name="Nakayama K."/>
        </authorList>
    </citation>
    <scope>NUCLEOTIDE SEQUENCE</scope>
</reference>
<protein>
    <recommendedName>
        <fullName evidence="4">Serpin domain-containing protein</fullName>
    </recommendedName>
</protein>
<dbReference type="SMART" id="SM00093">
    <property type="entry name" value="SERPIN"/>
    <property type="match status" value="1"/>
</dbReference>
<sequence length="303" mass="34134">MLQVATKILFDDAHNGFTKGNFVCSPFSLEIVLGMLAFGATSQTLEQLLEFLGHETLDQLRESPTSKLFAQIVTNPNGVEGSTDINLANRVWVAKKLSPACLLSSYKEPNVVRKINSWADKKTKGLIPTVLIENDLTGEEDLVFSNALYFKGICGYSMLKIPYERKGQSNKFSMYIFLPYSKDGLQDLLQMFHSDNALFYGYFNLKKQKLDEVWIPKFKITYKFEAHDVMEEMGLALPFHTNKKEITEIVGEWIYVSKVLHKSFVEVDETGTEAAAVSIMSMRKGCPRQPPPPTPASFVADHP</sequence>
<dbReference type="SUPFAM" id="SSF56574">
    <property type="entry name" value="Serpins"/>
    <property type="match status" value="1"/>
</dbReference>
<dbReference type="Pfam" id="PF00079">
    <property type="entry name" value="Serpin"/>
    <property type="match status" value="2"/>
</dbReference>
<comment type="caution">
    <text evidence="5">The sequence shown here is derived from an EMBL/GenBank/DDBJ whole genome shotgun (WGS) entry which is preliminary data.</text>
</comment>
<comment type="similarity">
    <text evidence="1 2">Belongs to the serpin family.</text>
</comment>
<dbReference type="InterPro" id="IPR036186">
    <property type="entry name" value="Serpin_sf"/>
</dbReference>
<evidence type="ECO:0000313" key="5">
    <source>
        <dbReference type="EMBL" id="GEZ55286.1"/>
    </source>
</evidence>
<dbReference type="PANTHER" id="PTHR11461:SF340">
    <property type="entry name" value="SERPIN DOMAIN-CONTAINING PROTEIN"/>
    <property type="match status" value="1"/>
</dbReference>
<evidence type="ECO:0000256" key="2">
    <source>
        <dbReference type="RuleBase" id="RU000411"/>
    </source>
</evidence>
<dbReference type="InterPro" id="IPR042185">
    <property type="entry name" value="Serpin_sf_2"/>
</dbReference>
<dbReference type="Gene3D" id="3.30.497.10">
    <property type="entry name" value="Antithrombin, subunit I, domain 2"/>
    <property type="match status" value="2"/>
</dbReference>
<dbReference type="InterPro" id="IPR042178">
    <property type="entry name" value="Serpin_sf_1"/>
</dbReference>
<evidence type="ECO:0000256" key="3">
    <source>
        <dbReference type="SAM" id="MobiDB-lite"/>
    </source>
</evidence>
<dbReference type="Gene3D" id="2.30.39.10">
    <property type="entry name" value="Alpha-1-antitrypsin, domain 1"/>
    <property type="match status" value="1"/>
</dbReference>
<dbReference type="PANTHER" id="PTHR11461">
    <property type="entry name" value="SERINE PROTEASE INHIBITOR, SERPIN"/>
    <property type="match status" value="1"/>
</dbReference>
<dbReference type="InterPro" id="IPR000215">
    <property type="entry name" value="Serpin_fam"/>
</dbReference>
<dbReference type="AlphaFoldDB" id="A0A699IH81"/>
<evidence type="ECO:0000259" key="4">
    <source>
        <dbReference type="SMART" id="SM00093"/>
    </source>
</evidence>
<dbReference type="EMBL" id="BKCJ010292984">
    <property type="protein sequence ID" value="GEZ55286.1"/>
    <property type="molecule type" value="Genomic_DNA"/>
</dbReference>
<feature type="domain" description="Serpin" evidence="4">
    <location>
        <begin position="6"/>
        <end position="303"/>
    </location>
</feature>
<proteinExistence type="inferred from homology"/>
<name>A0A699IH81_TANCI</name>
<dbReference type="GO" id="GO:0005615">
    <property type="term" value="C:extracellular space"/>
    <property type="evidence" value="ECO:0007669"/>
    <property type="project" value="InterPro"/>
</dbReference>
<dbReference type="InterPro" id="IPR023796">
    <property type="entry name" value="Serpin_dom"/>
</dbReference>
<accession>A0A699IH81</accession>
<dbReference type="GO" id="GO:0004867">
    <property type="term" value="F:serine-type endopeptidase inhibitor activity"/>
    <property type="evidence" value="ECO:0007669"/>
    <property type="project" value="InterPro"/>
</dbReference>
<organism evidence="5">
    <name type="scientific">Tanacetum cinerariifolium</name>
    <name type="common">Dalmatian daisy</name>
    <name type="synonym">Chrysanthemum cinerariifolium</name>
    <dbReference type="NCBI Taxonomy" id="118510"/>
    <lineage>
        <taxon>Eukaryota</taxon>
        <taxon>Viridiplantae</taxon>
        <taxon>Streptophyta</taxon>
        <taxon>Embryophyta</taxon>
        <taxon>Tracheophyta</taxon>
        <taxon>Spermatophyta</taxon>
        <taxon>Magnoliopsida</taxon>
        <taxon>eudicotyledons</taxon>
        <taxon>Gunneridae</taxon>
        <taxon>Pentapetalae</taxon>
        <taxon>asterids</taxon>
        <taxon>campanulids</taxon>
        <taxon>Asterales</taxon>
        <taxon>Asteraceae</taxon>
        <taxon>Asteroideae</taxon>
        <taxon>Anthemideae</taxon>
        <taxon>Anthemidinae</taxon>
        <taxon>Tanacetum</taxon>
    </lineage>
</organism>
<feature type="non-terminal residue" evidence="5">
    <location>
        <position position="303"/>
    </location>
</feature>